<feature type="region of interest" description="Disordered" evidence="1">
    <location>
        <begin position="1"/>
        <end position="77"/>
    </location>
</feature>
<accession>A0A1E7JWD6</accession>
<sequence length="77" mass="7719">MDAVIAHARAVGSGSDTGEGRFSVHRQKDPSSSERWGKPWFTGAGSCHTGCGPGDRGDGWGGRAGGEDEGGSGGDGE</sequence>
<comment type="caution">
    <text evidence="2">The sequence shown here is derived from an EMBL/GenBank/DDBJ whole genome shotgun (WGS) entry which is preliminary data.</text>
</comment>
<feature type="compositionally biased region" description="Basic and acidic residues" evidence="1">
    <location>
        <begin position="26"/>
        <end position="37"/>
    </location>
</feature>
<keyword evidence="3" id="KW-1185">Reference proteome</keyword>
<organism evidence="2 3">
    <name type="scientific">Streptomyces oceani</name>
    <dbReference type="NCBI Taxonomy" id="1075402"/>
    <lineage>
        <taxon>Bacteria</taxon>
        <taxon>Bacillati</taxon>
        <taxon>Actinomycetota</taxon>
        <taxon>Actinomycetes</taxon>
        <taxon>Kitasatosporales</taxon>
        <taxon>Streptomycetaceae</taxon>
        <taxon>Streptomyces</taxon>
    </lineage>
</organism>
<feature type="compositionally biased region" description="Gly residues" evidence="1">
    <location>
        <begin position="51"/>
        <end position="64"/>
    </location>
</feature>
<dbReference type="AlphaFoldDB" id="A0A1E7JWD6"/>
<evidence type="ECO:0000313" key="2">
    <source>
        <dbReference type="EMBL" id="OEU95974.1"/>
    </source>
</evidence>
<name>A0A1E7JWD6_9ACTN</name>
<reference evidence="2 3" key="1">
    <citation type="journal article" date="2016" name="Front. Microbiol.">
        <title>Comparative Genomics Analysis of Streptomyces Species Reveals Their Adaptation to the Marine Environment and Their Diversity at the Genomic Level.</title>
        <authorList>
            <person name="Tian X."/>
            <person name="Zhang Z."/>
            <person name="Yang T."/>
            <person name="Chen M."/>
            <person name="Li J."/>
            <person name="Chen F."/>
            <person name="Yang J."/>
            <person name="Li W."/>
            <person name="Zhang B."/>
            <person name="Zhang Z."/>
            <person name="Wu J."/>
            <person name="Zhang C."/>
            <person name="Long L."/>
            <person name="Xiao J."/>
        </authorList>
    </citation>
    <scope>NUCLEOTIDE SEQUENCE [LARGE SCALE GENOMIC DNA]</scope>
    <source>
        <strain evidence="2 3">SCSIO 02100</strain>
    </source>
</reference>
<proteinExistence type="predicted"/>
<gene>
    <name evidence="2" type="ORF">AN216_22870</name>
</gene>
<dbReference type="STRING" id="1075402.AN216_22870"/>
<dbReference type="EMBL" id="LJGU01000149">
    <property type="protein sequence ID" value="OEU95974.1"/>
    <property type="molecule type" value="Genomic_DNA"/>
</dbReference>
<evidence type="ECO:0000313" key="3">
    <source>
        <dbReference type="Proteomes" id="UP000176101"/>
    </source>
</evidence>
<evidence type="ECO:0000256" key="1">
    <source>
        <dbReference type="SAM" id="MobiDB-lite"/>
    </source>
</evidence>
<protein>
    <submittedName>
        <fullName evidence="2">Uncharacterized protein</fullName>
    </submittedName>
</protein>
<dbReference type="Proteomes" id="UP000176101">
    <property type="component" value="Unassembled WGS sequence"/>
</dbReference>